<dbReference type="PANTHER" id="PTHR11592">
    <property type="entry name" value="GLUTATHIONE PEROXIDASE"/>
    <property type="match status" value="1"/>
</dbReference>
<proteinExistence type="inferred from homology"/>
<evidence type="ECO:0000256" key="4">
    <source>
        <dbReference type="PIRSR" id="PIRSR000303-1"/>
    </source>
</evidence>
<dbReference type="KEGG" id="alkq:M9189_05340"/>
<dbReference type="FunFam" id="3.40.30.10:FF:000010">
    <property type="entry name" value="Glutathione peroxidase"/>
    <property type="match status" value="1"/>
</dbReference>
<evidence type="ECO:0000256" key="5">
    <source>
        <dbReference type="RuleBase" id="RU000499"/>
    </source>
</evidence>
<dbReference type="PROSITE" id="PS51355">
    <property type="entry name" value="GLUTATHIONE_PEROXID_3"/>
    <property type="match status" value="1"/>
</dbReference>
<evidence type="ECO:0000313" key="6">
    <source>
        <dbReference type="EMBL" id="URW80774.1"/>
    </source>
</evidence>
<dbReference type="PRINTS" id="PR01011">
    <property type="entry name" value="GLUTPROXDASE"/>
</dbReference>
<reference evidence="6" key="1">
    <citation type="submission" date="2022-05" db="EMBL/GenBank/DDBJ databases">
        <authorList>
            <person name="Sun X."/>
        </authorList>
    </citation>
    <scope>NUCLEOTIDE SEQUENCE</scope>
    <source>
        <strain evidence="6">Ai-910</strain>
    </source>
</reference>
<sequence length="184" mass="20561">MGSIAKIFGAIAAMIGFSLPVAFGQSDFYSFKVQTLQGEEFDFAQLKGKKVLIVNTASKCGFTSQYEQLQQLWETYGGENFVILGFPANNFLNQEPGSAEEIAEFCKLNYGVSFPMMDKISVKGKDIHPVYQWLTEKSLNGVSDSKVQWNFQKFLIDENGSLVSVISPRTTPDDPEIIEFITKK</sequence>
<evidence type="ECO:0000313" key="7">
    <source>
        <dbReference type="Proteomes" id="UP001056426"/>
    </source>
</evidence>
<name>A0A9J6ZT57_9BACT</name>
<dbReference type="PIRSF" id="PIRSF000303">
    <property type="entry name" value="Glutathion_perox"/>
    <property type="match status" value="1"/>
</dbReference>
<evidence type="ECO:0000256" key="1">
    <source>
        <dbReference type="ARBA" id="ARBA00006926"/>
    </source>
</evidence>
<dbReference type="InterPro" id="IPR000889">
    <property type="entry name" value="Glutathione_peroxidase"/>
</dbReference>
<dbReference type="RefSeq" id="WP_250725191.1">
    <property type="nucleotide sequence ID" value="NZ_CP098400.1"/>
</dbReference>
<dbReference type="InterPro" id="IPR029759">
    <property type="entry name" value="GPX_AS"/>
</dbReference>
<dbReference type="Gene3D" id="3.40.30.10">
    <property type="entry name" value="Glutaredoxin"/>
    <property type="match status" value="1"/>
</dbReference>
<accession>A0A9J6ZT57</accession>
<comment type="similarity">
    <text evidence="1 5">Belongs to the glutathione peroxidase family.</text>
</comment>
<evidence type="ECO:0000256" key="2">
    <source>
        <dbReference type="ARBA" id="ARBA00022559"/>
    </source>
</evidence>
<dbReference type="Proteomes" id="UP001056426">
    <property type="component" value="Chromosome"/>
</dbReference>
<dbReference type="CDD" id="cd00340">
    <property type="entry name" value="GSH_Peroxidase"/>
    <property type="match status" value="1"/>
</dbReference>
<dbReference type="PANTHER" id="PTHR11592:SF78">
    <property type="entry name" value="GLUTATHIONE PEROXIDASE"/>
    <property type="match status" value="1"/>
</dbReference>
<dbReference type="InterPro" id="IPR036249">
    <property type="entry name" value="Thioredoxin-like_sf"/>
</dbReference>
<protein>
    <recommendedName>
        <fullName evidence="5">Glutathione peroxidase</fullName>
    </recommendedName>
</protein>
<keyword evidence="3 5" id="KW-0560">Oxidoreductase</keyword>
<gene>
    <name evidence="6" type="ORF">M9189_05340</name>
</gene>
<dbReference type="EMBL" id="CP098400">
    <property type="protein sequence ID" value="URW80774.1"/>
    <property type="molecule type" value="Genomic_DNA"/>
</dbReference>
<dbReference type="GO" id="GO:0034599">
    <property type="term" value="P:cellular response to oxidative stress"/>
    <property type="evidence" value="ECO:0007669"/>
    <property type="project" value="TreeGrafter"/>
</dbReference>
<keyword evidence="2 5" id="KW-0575">Peroxidase</keyword>
<dbReference type="SUPFAM" id="SSF52833">
    <property type="entry name" value="Thioredoxin-like"/>
    <property type="match status" value="1"/>
</dbReference>
<evidence type="ECO:0000256" key="3">
    <source>
        <dbReference type="ARBA" id="ARBA00023002"/>
    </source>
</evidence>
<feature type="active site" evidence="4">
    <location>
        <position position="60"/>
    </location>
</feature>
<reference evidence="6" key="2">
    <citation type="submission" date="2022-06" db="EMBL/GenBank/DDBJ databases">
        <title>Xiashengella guii gen. nov. sp. nov., a bacterium isolated form anaerobic digestion tank.</title>
        <authorList>
            <person name="Huang H."/>
        </authorList>
    </citation>
    <scope>NUCLEOTIDE SEQUENCE</scope>
    <source>
        <strain evidence="6">Ai-910</strain>
    </source>
</reference>
<dbReference type="PROSITE" id="PS00460">
    <property type="entry name" value="GLUTATHIONE_PEROXID_1"/>
    <property type="match status" value="1"/>
</dbReference>
<dbReference type="Pfam" id="PF00255">
    <property type="entry name" value="GSHPx"/>
    <property type="match status" value="1"/>
</dbReference>
<dbReference type="GO" id="GO:0004601">
    <property type="term" value="F:peroxidase activity"/>
    <property type="evidence" value="ECO:0007669"/>
    <property type="project" value="UniProtKB-KW"/>
</dbReference>
<organism evidence="6 7">
    <name type="scientific">Xiashengella succiniciproducens</name>
    <dbReference type="NCBI Taxonomy" id="2949635"/>
    <lineage>
        <taxon>Bacteria</taxon>
        <taxon>Pseudomonadati</taxon>
        <taxon>Bacteroidota</taxon>
        <taxon>Bacteroidia</taxon>
        <taxon>Marinilabiliales</taxon>
        <taxon>Marinilabiliaceae</taxon>
        <taxon>Xiashengella</taxon>
    </lineage>
</organism>
<keyword evidence="7" id="KW-1185">Reference proteome</keyword>
<dbReference type="AlphaFoldDB" id="A0A9J6ZT57"/>